<dbReference type="AlphaFoldDB" id="A0AB35WV25"/>
<dbReference type="RefSeq" id="WP_330079583.1">
    <property type="nucleotide sequence ID" value="NZ_JAZDCU010000006.1"/>
</dbReference>
<sequence>MIEKMEEFAERSGVNPATLIVVMQVGLDGDEDALSNSIRGEI</sequence>
<evidence type="ECO:0000313" key="1">
    <source>
        <dbReference type="EMBL" id="MEE1866976.1"/>
    </source>
</evidence>
<protein>
    <submittedName>
        <fullName evidence="1">Uncharacterized protein</fullName>
    </submittedName>
</protein>
<gene>
    <name evidence="1" type="ORF">V0R53_11280</name>
</gene>
<proteinExistence type="predicted"/>
<reference evidence="1 2" key="1">
    <citation type="submission" date="2024-01" db="EMBL/GenBank/DDBJ databases">
        <title>Unpublished Manusciprt.</title>
        <authorList>
            <person name="Duman M."/>
            <person name="Valdes E.G."/>
            <person name="Ajmi N."/>
            <person name="Altun S."/>
            <person name="Saticioglu I.B."/>
        </authorList>
    </citation>
    <scope>NUCLEOTIDE SEQUENCE [LARGE SCALE GENOMIC DNA]</scope>
    <source>
        <strain evidence="1 2">120P</strain>
    </source>
</reference>
<name>A0AB35WV25_9PSED</name>
<dbReference type="EMBL" id="JAZDQP010000007">
    <property type="protein sequence ID" value="MEE1866976.1"/>
    <property type="molecule type" value="Genomic_DNA"/>
</dbReference>
<organism evidence="1 2">
    <name type="scientific">Pseudomonas auratipiscis</name>
    <dbReference type="NCBI Taxonomy" id="3115853"/>
    <lineage>
        <taxon>Bacteria</taxon>
        <taxon>Pseudomonadati</taxon>
        <taxon>Pseudomonadota</taxon>
        <taxon>Gammaproteobacteria</taxon>
        <taxon>Pseudomonadales</taxon>
        <taxon>Pseudomonadaceae</taxon>
        <taxon>Pseudomonas</taxon>
    </lineage>
</organism>
<comment type="caution">
    <text evidence="1">The sequence shown here is derived from an EMBL/GenBank/DDBJ whole genome shotgun (WGS) entry which is preliminary data.</text>
</comment>
<dbReference type="Proteomes" id="UP001307839">
    <property type="component" value="Unassembled WGS sequence"/>
</dbReference>
<evidence type="ECO:0000313" key="2">
    <source>
        <dbReference type="Proteomes" id="UP001307839"/>
    </source>
</evidence>
<accession>A0AB35WV25</accession>
<keyword evidence="2" id="KW-1185">Reference proteome</keyword>